<evidence type="ECO:0000313" key="2">
    <source>
        <dbReference type="Proteomes" id="UP000054270"/>
    </source>
</evidence>
<dbReference type="OrthoDB" id="3145912at2759"/>
<name>A0A0D2PNA0_HYPSF</name>
<dbReference type="STRING" id="945553.A0A0D2PNA0"/>
<dbReference type="EMBL" id="KN817558">
    <property type="protein sequence ID" value="KJA21370.1"/>
    <property type="molecule type" value="Genomic_DNA"/>
</dbReference>
<sequence>MKSLWSRFTSRSPLLSGSDFFNHTMRLGLVFAVERSSDADDKVRIIVCCCRNRQLAPRDWFSDETEKTNYLRTIDMTNDRTPVHYLFNFLTRSVYDTTMFPFNNLPVELQREIFVVAARSERGSALRLVLVARRIRLWVQSYIYDMVTLGSSDTKLFLRTMDTVPPGFLANYVKRLCLSVSVGASDAERILGVCTGVVDLAFWVDYLRVFPKRPFAPFISPLPLHRLSIELNHFTSLFSDSNSQPTWTDTLTHLDIVLWEAQTSHTIPYLDRLVALTHLALRPLHNIKNFDLSTTLSCCKRLQVLIIYDEPDTDEGISSEDPRVVYMSYPFKIIPEWEAQARNEDDCSWSRADELVRKNGAEREPQGSTT</sequence>
<keyword evidence="2" id="KW-1185">Reference proteome</keyword>
<proteinExistence type="predicted"/>
<dbReference type="AlphaFoldDB" id="A0A0D2PNA0"/>
<evidence type="ECO:0000313" key="1">
    <source>
        <dbReference type="EMBL" id="KJA21370.1"/>
    </source>
</evidence>
<reference evidence="2" key="1">
    <citation type="submission" date="2014-04" db="EMBL/GenBank/DDBJ databases">
        <title>Evolutionary Origins and Diversification of the Mycorrhizal Mutualists.</title>
        <authorList>
            <consortium name="DOE Joint Genome Institute"/>
            <consortium name="Mycorrhizal Genomics Consortium"/>
            <person name="Kohler A."/>
            <person name="Kuo A."/>
            <person name="Nagy L.G."/>
            <person name="Floudas D."/>
            <person name="Copeland A."/>
            <person name="Barry K.W."/>
            <person name="Cichocki N."/>
            <person name="Veneault-Fourrey C."/>
            <person name="LaButti K."/>
            <person name="Lindquist E.A."/>
            <person name="Lipzen A."/>
            <person name="Lundell T."/>
            <person name="Morin E."/>
            <person name="Murat C."/>
            <person name="Riley R."/>
            <person name="Ohm R."/>
            <person name="Sun H."/>
            <person name="Tunlid A."/>
            <person name="Henrissat B."/>
            <person name="Grigoriev I.V."/>
            <person name="Hibbett D.S."/>
            <person name="Martin F."/>
        </authorList>
    </citation>
    <scope>NUCLEOTIDE SEQUENCE [LARGE SCALE GENOMIC DNA]</scope>
    <source>
        <strain evidence="2">FD-334 SS-4</strain>
    </source>
</reference>
<organism evidence="1 2">
    <name type="scientific">Hypholoma sublateritium (strain FD-334 SS-4)</name>
    <dbReference type="NCBI Taxonomy" id="945553"/>
    <lineage>
        <taxon>Eukaryota</taxon>
        <taxon>Fungi</taxon>
        <taxon>Dikarya</taxon>
        <taxon>Basidiomycota</taxon>
        <taxon>Agaricomycotina</taxon>
        <taxon>Agaricomycetes</taxon>
        <taxon>Agaricomycetidae</taxon>
        <taxon>Agaricales</taxon>
        <taxon>Agaricineae</taxon>
        <taxon>Strophariaceae</taxon>
        <taxon>Hypholoma</taxon>
    </lineage>
</organism>
<dbReference type="Proteomes" id="UP000054270">
    <property type="component" value="Unassembled WGS sequence"/>
</dbReference>
<gene>
    <name evidence="1" type="ORF">HYPSUDRAFT_42003</name>
</gene>
<protein>
    <submittedName>
        <fullName evidence="1">Uncharacterized protein</fullName>
    </submittedName>
</protein>
<accession>A0A0D2PNA0</accession>